<organism evidence="2 3">
    <name type="scientific">Gigaspora margarita</name>
    <dbReference type="NCBI Taxonomy" id="4874"/>
    <lineage>
        <taxon>Eukaryota</taxon>
        <taxon>Fungi</taxon>
        <taxon>Fungi incertae sedis</taxon>
        <taxon>Mucoromycota</taxon>
        <taxon>Glomeromycotina</taxon>
        <taxon>Glomeromycetes</taxon>
        <taxon>Diversisporales</taxon>
        <taxon>Gigasporaceae</taxon>
        <taxon>Gigaspora</taxon>
    </lineage>
</organism>
<sequence length="131" mass="15418">MIDARVHVIEKDEETTSEKSYRKTELRNPEGTSHVSNQCLLEKKLKKDFKEHHGINYMGWFIPYDNNQEAWDKNEVYALALGPEHMDMGSDSSDTFNEFTYEEEVLDKIEGYYTEELAAKEIGLYDNLWQI</sequence>
<keyword evidence="3" id="KW-1185">Reference proteome</keyword>
<feature type="compositionally biased region" description="Basic and acidic residues" evidence="1">
    <location>
        <begin position="1"/>
        <end position="28"/>
    </location>
</feature>
<dbReference type="EMBL" id="CAJVQB010014773">
    <property type="protein sequence ID" value="CAG8770579.1"/>
    <property type="molecule type" value="Genomic_DNA"/>
</dbReference>
<protein>
    <submittedName>
        <fullName evidence="2">35624_t:CDS:1</fullName>
    </submittedName>
</protein>
<feature type="region of interest" description="Disordered" evidence="1">
    <location>
        <begin position="1"/>
        <end position="33"/>
    </location>
</feature>
<name>A0ABN7VH63_GIGMA</name>
<proteinExistence type="predicted"/>
<gene>
    <name evidence="2" type="ORF">GMARGA_LOCUS18478</name>
</gene>
<accession>A0ABN7VH63</accession>
<evidence type="ECO:0000313" key="2">
    <source>
        <dbReference type="EMBL" id="CAG8770579.1"/>
    </source>
</evidence>
<reference evidence="2 3" key="1">
    <citation type="submission" date="2021-06" db="EMBL/GenBank/DDBJ databases">
        <authorList>
            <person name="Kallberg Y."/>
            <person name="Tangrot J."/>
            <person name="Rosling A."/>
        </authorList>
    </citation>
    <scope>NUCLEOTIDE SEQUENCE [LARGE SCALE GENOMIC DNA]</scope>
    <source>
        <strain evidence="2 3">120-4 pot B 10/14</strain>
    </source>
</reference>
<dbReference type="Proteomes" id="UP000789901">
    <property type="component" value="Unassembled WGS sequence"/>
</dbReference>
<evidence type="ECO:0000256" key="1">
    <source>
        <dbReference type="SAM" id="MobiDB-lite"/>
    </source>
</evidence>
<evidence type="ECO:0000313" key="3">
    <source>
        <dbReference type="Proteomes" id="UP000789901"/>
    </source>
</evidence>
<comment type="caution">
    <text evidence="2">The sequence shown here is derived from an EMBL/GenBank/DDBJ whole genome shotgun (WGS) entry which is preliminary data.</text>
</comment>